<reference evidence="2" key="1">
    <citation type="submission" date="2015-07" db="EMBL/GenBank/DDBJ databases">
        <authorList>
            <person name="Rodrigo-Torres Lidia"/>
            <person name="Arahal R.David."/>
        </authorList>
    </citation>
    <scope>NUCLEOTIDE SEQUENCE [LARGE SCALE GENOMIC DNA]</scope>
    <source>
        <strain evidence="2">CECT 5096</strain>
    </source>
</reference>
<dbReference type="Proteomes" id="UP000049983">
    <property type="component" value="Unassembled WGS sequence"/>
</dbReference>
<organism evidence="1 2">
    <name type="scientific">Roseibium album</name>
    <dbReference type="NCBI Taxonomy" id="311410"/>
    <lineage>
        <taxon>Bacteria</taxon>
        <taxon>Pseudomonadati</taxon>
        <taxon>Pseudomonadota</taxon>
        <taxon>Alphaproteobacteria</taxon>
        <taxon>Hyphomicrobiales</taxon>
        <taxon>Stappiaceae</taxon>
        <taxon>Roseibium</taxon>
    </lineage>
</organism>
<protein>
    <submittedName>
        <fullName evidence="1">Uncharacterized protein</fullName>
    </submittedName>
</protein>
<dbReference type="GeneID" id="97672385"/>
<name>A0A0M7ATE1_9HYPH</name>
<keyword evidence="2" id="KW-1185">Reference proteome</keyword>
<sequence>MRLMMTFKIPTEAGNKAGARHTIGAAIEKLIADTGAQDAYFYMKDGMRAGTIYFEETDQANLTRYNEPLMESLGAQIDIMPVLNLEDLKRGLQGH</sequence>
<dbReference type="OrthoDB" id="120749at2"/>
<dbReference type="AlphaFoldDB" id="A0A0M7ATE1"/>
<gene>
    <name evidence="1" type="ORF">LA5096_05122</name>
</gene>
<dbReference type="EMBL" id="CXWC01000013">
    <property type="protein sequence ID" value="CTQ77389.1"/>
    <property type="molecule type" value="Genomic_DNA"/>
</dbReference>
<accession>A0A0M7ATE1</accession>
<proteinExistence type="predicted"/>
<evidence type="ECO:0000313" key="1">
    <source>
        <dbReference type="EMBL" id="CTQ77389.1"/>
    </source>
</evidence>
<dbReference type="STRING" id="311410.LA5095_03840"/>
<evidence type="ECO:0000313" key="2">
    <source>
        <dbReference type="Proteomes" id="UP000049983"/>
    </source>
</evidence>
<dbReference type="RefSeq" id="WP_055117762.1">
    <property type="nucleotide sequence ID" value="NZ_CANKXR010000004.1"/>
</dbReference>